<protein>
    <recommendedName>
        <fullName evidence="5">Copper chaperone PCu(A)C</fullName>
    </recommendedName>
</protein>
<feature type="compositionally biased region" description="Basic and acidic residues" evidence="1">
    <location>
        <begin position="155"/>
        <end position="172"/>
    </location>
</feature>
<accession>A0A0H4VGT9</accession>
<dbReference type="AlphaFoldDB" id="A0A0H4VGT9"/>
<sequence length="172" mass="17487">MSVFRVLAAAGLTATLAACGGEAEAPVEEVAGDCPPGITVTEGWLALPAVGGNPGAAYFSLTNGTDEQVTIRTASVLGAESAMIHETATWSNETDMQELFTLPVMGGETLVFEPGGKHVMAMGMGGGVEPGGETEVTLTFVGGDKCSFPVTAHPAGEDPREAISEDAAMKVE</sequence>
<name>A0A0H4VGT9_9SPHN</name>
<feature type="chain" id="PRO_5007772106" description="Copper chaperone PCu(A)C" evidence="2">
    <location>
        <begin position="21"/>
        <end position="172"/>
    </location>
</feature>
<dbReference type="Pfam" id="PF04314">
    <property type="entry name" value="PCuAC"/>
    <property type="match status" value="1"/>
</dbReference>
<keyword evidence="2" id="KW-0732">Signal</keyword>
<dbReference type="PANTHER" id="PTHR36302">
    <property type="entry name" value="BLR7088 PROTEIN"/>
    <property type="match status" value="1"/>
</dbReference>
<dbReference type="InterPro" id="IPR007410">
    <property type="entry name" value="LpqE-like"/>
</dbReference>
<dbReference type="Gene3D" id="2.60.40.1890">
    <property type="entry name" value="PCu(A)C copper chaperone"/>
    <property type="match status" value="1"/>
</dbReference>
<reference evidence="4" key="2">
    <citation type="submission" date="2015-04" db="EMBL/GenBank/DDBJ databases">
        <title>The complete genome sequence of Erythrobacter sp. s21-N3.</title>
        <authorList>
            <person name="Zhuang L."/>
            <person name="Liu Y."/>
            <person name="Shao Z."/>
        </authorList>
    </citation>
    <scope>NUCLEOTIDE SEQUENCE [LARGE SCALE GENOMIC DNA]</scope>
    <source>
        <strain evidence="4">s21-N3</strain>
    </source>
</reference>
<dbReference type="STRING" id="1648404.CP97_09990"/>
<evidence type="ECO:0000313" key="3">
    <source>
        <dbReference type="EMBL" id="AKQ42279.2"/>
    </source>
</evidence>
<evidence type="ECO:0000256" key="1">
    <source>
        <dbReference type="SAM" id="MobiDB-lite"/>
    </source>
</evidence>
<reference evidence="3 4" key="1">
    <citation type="journal article" date="2015" name="Int. J. Syst. Evol. Microbiol.">
        <title>Erythrobacter atlanticus sp. nov., a bacterium from ocean sediment able to degrade polycyclic aromatic hydrocarbons.</title>
        <authorList>
            <person name="Zhuang L."/>
            <person name="Liu Y."/>
            <person name="Wang L."/>
            <person name="Wang W."/>
            <person name="Shao Z."/>
        </authorList>
    </citation>
    <scope>NUCLEOTIDE SEQUENCE [LARGE SCALE GENOMIC DNA]</scope>
    <source>
        <strain evidence="4">s21-N3</strain>
    </source>
</reference>
<dbReference type="Proteomes" id="UP000059113">
    <property type="component" value="Chromosome"/>
</dbReference>
<evidence type="ECO:0008006" key="5">
    <source>
        <dbReference type="Google" id="ProtNLM"/>
    </source>
</evidence>
<dbReference type="InterPro" id="IPR036182">
    <property type="entry name" value="PCuAC_sf"/>
</dbReference>
<keyword evidence="4" id="KW-1185">Reference proteome</keyword>
<dbReference type="EMBL" id="CP011310">
    <property type="protein sequence ID" value="AKQ42279.2"/>
    <property type="molecule type" value="Genomic_DNA"/>
</dbReference>
<evidence type="ECO:0000256" key="2">
    <source>
        <dbReference type="SAM" id="SignalP"/>
    </source>
</evidence>
<proteinExistence type="predicted"/>
<dbReference type="InterPro" id="IPR058248">
    <property type="entry name" value="Lxx211020-like"/>
</dbReference>
<dbReference type="KEGG" id="ery:CP97_09990"/>
<feature type="region of interest" description="Disordered" evidence="1">
    <location>
        <begin position="152"/>
        <end position="172"/>
    </location>
</feature>
<dbReference type="SUPFAM" id="SSF110087">
    <property type="entry name" value="DR1885-like metal-binding protein"/>
    <property type="match status" value="1"/>
</dbReference>
<gene>
    <name evidence="3" type="ORF">CP97_09990</name>
</gene>
<dbReference type="PANTHER" id="PTHR36302:SF1">
    <property type="entry name" value="COPPER CHAPERONE PCU(A)C"/>
    <property type="match status" value="1"/>
</dbReference>
<dbReference type="PROSITE" id="PS51257">
    <property type="entry name" value="PROKAR_LIPOPROTEIN"/>
    <property type="match status" value="1"/>
</dbReference>
<feature type="signal peptide" evidence="2">
    <location>
        <begin position="1"/>
        <end position="20"/>
    </location>
</feature>
<evidence type="ECO:0000313" key="4">
    <source>
        <dbReference type="Proteomes" id="UP000059113"/>
    </source>
</evidence>
<organism evidence="3 4">
    <name type="scientific">Aurantiacibacter atlanticus</name>
    <dbReference type="NCBI Taxonomy" id="1648404"/>
    <lineage>
        <taxon>Bacteria</taxon>
        <taxon>Pseudomonadati</taxon>
        <taxon>Pseudomonadota</taxon>
        <taxon>Alphaproteobacteria</taxon>
        <taxon>Sphingomonadales</taxon>
        <taxon>Erythrobacteraceae</taxon>
        <taxon>Aurantiacibacter</taxon>
    </lineage>
</organism>